<proteinExistence type="predicted"/>
<name>A0A644WT92_9ZZZZ</name>
<sequence>MYTTSINSNQVTFSTLVSSTPIWPDRTAAIDDSVRLFDKWPAFQESKYYFSWSTANEFKTNEINATLAASEALARPGLNTVFYTTSEIGHGISESTDWGRSIGSYTTGIKCTVSVTGTNTYNATIIYSLHDYYDWNPLMTSMGNLPVSPKDMWELHHGGLGKNYEISGTNTITITWSKGQRLGTGANKISDI</sequence>
<evidence type="ECO:0000313" key="1">
    <source>
        <dbReference type="EMBL" id="MPM06897.1"/>
    </source>
</evidence>
<comment type="caution">
    <text evidence="1">The sequence shown here is derived from an EMBL/GenBank/DDBJ whole genome shotgun (WGS) entry which is preliminary data.</text>
</comment>
<accession>A0A644WT92</accession>
<organism evidence="1">
    <name type="scientific">bioreactor metagenome</name>
    <dbReference type="NCBI Taxonomy" id="1076179"/>
    <lineage>
        <taxon>unclassified sequences</taxon>
        <taxon>metagenomes</taxon>
        <taxon>ecological metagenomes</taxon>
    </lineage>
</organism>
<reference evidence="1" key="1">
    <citation type="submission" date="2019-08" db="EMBL/GenBank/DDBJ databases">
        <authorList>
            <person name="Kucharzyk K."/>
            <person name="Murdoch R.W."/>
            <person name="Higgins S."/>
            <person name="Loffler F."/>
        </authorList>
    </citation>
    <scope>NUCLEOTIDE SEQUENCE</scope>
</reference>
<protein>
    <submittedName>
        <fullName evidence="1">Uncharacterized protein</fullName>
    </submittedName>
</protein>
<dbReference type="AlphaFoldDB" id="A0A644WT92"/>
<gene>
    <name evidence="1" type="ORF">SDC9_53200</name>
</gene>
<dbReference type="EMBL" id="VSSQ01001277">
    <property type="protein sequence ID" value="MPM06897.1"/>
    <property type="molecule type" value="Genomic_DNA"/>
</dbReference>